<dbReference type="InterPro" id="IPR050213">
    <property type="entry name" value="GST_superfamily"/>
</dbReference>
<keyword evidence="6" id="KW-0808">Transferase</keyword>
<comment type="catalytic activity">
    <reaction evidence="12">
        <text>RX + glutathione = an S-substituted glutathione + a halide anion + H(+)</text>
        <dbReference type="Rhea" id="RHEA:16437"/>
        <dbReference type="ChEBI" id="CHEBI:15378"/>
        <dbReference type="ChEBI" id="CHEBI:16042"/>
        <dbReference type="ChEBI" id="CHEBI:17792"/>
        <dbReference type="ChEBI" id="CHEBI:57925"/>
        <dbReference type="ChEBI" id="CHEBI:90779"/>
        <dbReference type="EC" id="2.5.1.18"/>
    </reaction>
</comment>
<dbReference type="SFLD" id="SFLDG01205">
    <property type="entry name" value="AMPS.1"/>
    <property type="match status" value="1"/>
</dbReference>
<evidence type="ECO:0000256" key="3">
    <source>
        <dbReference type="ARBA" id="ARBA00012452"/>
    </source>
</evidence>
<dbReference type="InterPro" id="IPR004045">
    <property type="entry name" value="Glutathione_S-Trfase_N"/>
</dbReference>
<accession>A0A9N9MF92</accession>
<evidence type="ECO:0000256" key="7">
    <source>
        <dbReference type="ARBA" id="ARBA00022884"/>
    </source>
</evidence>
<evidence type="ECO:0000256" key="6">
    <source>
        <dbReference type="ARBA" id="ARBA00022679"/>
    </source>
</evidence>
<dbReference type="Proteomes" id="UP001152799">
    <property type="component" value="Chromosome 13"/>
</dbReference>
<dbReference type="GO" id="GO:0006749">
    <property type="term" value="P:glutathione metabolic process"/>
    <property type="evidence" value="ECO:0007669"/>
    <property type="project" value="TreeGrafter"/>
</dbReference>
<evidence type="ECO:0000256" key="1">
    <source>
        <dbReference type="ARBA" id="ARBA00004604"/>
    </source>
</evidence>
<dbReference type="InterPro" id="IPR004046">
    <property type="entry name" value="GST_C"/>
</dbReference>
<dbReference type="SUPFAM" id="SSF52833">
    <property type="entry name" value="Thioredoxin-like"/>
    <property type="match status" value="1"/>
</dbReference>
<evidence type="ECO:0000313" key="17">
    <source>
        <dbReference type="Proteomes" id="UP001152799"/>
    </source>
</evidence>
<dbReference type="PROSITE" id="PS50405">
    <property type="entry name" value="GST_CTER"/>
    <property type="match status" value="1"/>
</dbReference>
<dbReference type="PROSITE" id="PS50404">
    <property type="entry name" value="GST_NTER"/>
    <property type="match status" value="1"/>
</dbReference>
<keyword evidence="5" id="KW-0698">rRNA processing</keyword>
<keyword evidence="8" id="KW-0539">Nucleus</keyword>
<dbReference type="Pfam" id="PF13409">
    <property type="entry name" value="GST_N_2"/>
    <property type="match status" value="1"/>
</dbReference>
<dbReference type="GO" id="GO:0004364">
    <property type="term" value="F:glutathione transferase activity"/>
    <property type="evidence" value="ECO:0007669"/>
    <property type="project" value="UniProtKB-EC"/>
</dbReference>
<evidence type="ECO:0000259" key="15">
    <source>
        <dbReference type="PROSITE" id="PS50405"/>
    </source>
</evidence>
<evidence type="ECO:0000256" key="5">
    <source>
        <dbReference type="ARBA" id="ARBA00022552"/>
    </source>
</evidence>
<dbReference type="Gene3D" id="2.40.10.230">
    <property type="entry name" value="Probable tRNA pseudouridine synthase domain"/>
    <property type="match status" value="1"/>
</dbReference>
<dbReference type="FunFam" id="1.20.1050.10:FF:000030">
    <property type="entry name" value="Glutathione S-transferase S1"/>
    <property type="match status" value="1"/>
</dbReference>
<gene>
    <name evidence="16" type="ORF">CEUTPL_LOCUS3816</name>
</gene>
<feature type="region of interest" description="Disordered" evidence="13">
    <location>
        <begin position="1"/>
        <end position="45"/>
    </location>
</feature>
<sequence length="440" mass="47317">MSFRGGGRGFGGRGGNRGGGRGFGGGGRGFGGGGRGGGRSFDQGPPEQVVPLGYYDYPCQDDLICKVEIPDVPFFNAPIYLENKEQVGKIDEIFGPIRDYWVSIRLGDNMKAGSFNKNQKLFIDPAKLLPIQRFLPKPPGSVQKRGGSRGGRGGGGRGGGGGFGGRGGGGGFGGRGSRGGFGSGGRGRGGDRGGGRGGGFNRNSSGGGYGDRGGFNRNSGGGGGGFKKCEIIMSSQYKFTYFDLTGIGEPIRLLLHYGKLNFVEQRITRDQWPNLKSSTPLGQLPTLELPDGRVLYQSVAVARYVASQVGLNGKTDLENWEIDSAVDTVNDVRLKIAAWRFEANPANKQKIKETLDNEILPFLLTKLDTLASKNGGYLAANKLTWADFFFTAMTEFLIYLYGADFIFKYPNLVQIKSNVTSIPSVEAWIAKRPKDYWFDK</sequence>
<dbReference type="InterPro" id="IPR036249">
    <property type="entry name" value="Thioredoxin-like_sf"/>
</dbReference>
<dbReference type="OrthoDB" id="2187159at2759"/>
<dbReference type="InterPro" id="IPR038664">
    <property type="entry name" value="Gar1/Naf1_Cbf5-bd_sf"/>
</dbReference>
<dbReference type="SFLD" id="SFLDS00019">
    <property type="entry name" value="Glutathione_Transferase_(cytos"/>
    <property type="match status" value="1"/>
</dbReference>
<evidence type="ECO:0000256" key="11">
    <source>
        <dbReference type="ARBA" id="ARBA00038317"/>
    </source>
</evidence>
<feature type="compositionally biased region" description="Gly residues" evidence="13">
    <location>
        <begin position="195"/>
        <end position="215"/>
    </location>
</feature>
<dbReference type="GO" id="GO:0003723">
    <property type="term" value="F:RNA binding"/>
    <property type="evidence" value="ECO:0007669"/>
    <property type="project" value="UniProtKB-KW"/>
</dbReference>
<comment type="similarity">
    <text evidence="10">Belongs to the GAR1 family.</text>
</comment>
<dbReference type="CDD" id="cd03192">
    <property type="entry name" value="GST_C_Sigma_like"/>
    <property type="match status" value="1"/>
</dbReference>
<dbReference type="EC" id="2.5.1.18" evidence="3"/>
<evidence type="ECO:0000256" key="9">
    <source>
        <dbReference type="ARBA" id="ARBA00023274"/>
    </source>
</evidence>
<evidence type="ECO:0000256" key="4">
    <source>
        <dbReference type="ARBA" id="ARBA00022517"/>
    </source>
</evidence>
<feature type="compositionally biased region" description="Gly residues" evidence="13">
    <location>
        <begin position="148"/>
        <end position="187"/>
    </location>
</feature>
<evidence type="ECO:0000256" key="10">
    <source>
        <dbReference type="ARBA" id="ARBA00038293"/>
    </source>
</evidence>
<proteinExistence type="inferred from homology"/>
<keyword evidence="9" id="KW-0687">Ribonucleoprotein</keyword>
<comment type="subunit">
    <text evidence="2">Homodimer.</text>
</comment>
<dbReference type="FunFam" id="2.40.10.230:FF:000001">
    <property type="entry name" value="H/ACA ribonucleoprotein complex subunit"/>
    <property type="match status" value="1"/>
</dbReference>
<evidence type="ECO:0000313" key="16">
    <source>
        <dbReference type="EMBL" id="CAG9763146.1"/>
    </source>
</evidence>
<dbReference type="InterPro" id="IPR036282">
    <property type="entry name" value="Glutathione-S-Trfase_C_sf"/>
</dbReference>
<dbReference type="InterPro" id="IPR009000">
    <property type="entry name" value="Transl_B-barrel_sf"/>
</dbReference>
<keyword evidence="4" id="KW-0690">Ribosome biogenesis</keyword>
<feature type="compositionally biased region" description="Gly residues" evidence="13">
    <location>
        <begin position="1"/>
        <end position="39"/>
    </location>
</feature>
<dbReference type="Gene3D" id="3.40.30.10">
    <property type="entry name" value="Glutaredoxin"/>
    <property type="match status" value="1"/>
</dbReference>
<dbReference type="GO" id="GO:1990904">
    <property type="term" value="C:ribonucleoprotein complex"/>
    <property type="evidence" value="ECO:0007669"/>
    <property type="project" value="UniProtKB-KW"/>
</dbReference>
<comment type="subcellular location">
    <subcellularLocation>
        <location evidence="1">Nucleus</location>
        <location evidence="1">Nucleolus</location>
    </subcellularLocation>
</comment>
<dbReference type="GO" id="GO:0006364">
    <property type="term" value="P:rRNA processing"/>
    <property type="evidence" value="ECO:0007669"/>
    <property type="project" value="UniProtKB-KW"/>
</dbReference>
<dbReference type="SUPFAM" id="SSF47616">
    <property type="entry name" value="GST C-terminal domain-like"/>
    <property type="match status" value="1"/>
</dbReference>
<dbReference type="Pfam" id="PF14497">
    <property type="entry name" value="GST_C_3"/>
    <property type="match status" value="1"/>
</dbReference>
<dbReference type="InterPro" id="IPR010987">
    <property type="entry name" value="Glutathione-S-Trfase_C-like"/>
</dbReference>
<dbReference type="GO" id="GO:0001522">
    <property type="term" value="P:pseudouridine synthesis"/>
    <property type="evidence" value="ECO:0007669"/>
    <property type="project" value="InterPro"/>
</dbReference>
<evidence type="ECO:0000259" key="14">
    <source>
        <dbReference type="PROSITE" id="PS50404"/>
    </source>
</evidence>
<dbReference type="PANTHER" id="PTHR11571:SF224">
    <property type="entry name" value="HEMATOPOIETIC PROSTAGLANDIN D SYNTHASE"/>
    <property type="match status" value="1"/>
</dbReference>
<dbReference type="InterPro" id="IPR040079">
    <property type="entry name" value="Glutathione_S-Trfase"/>
</dbReference>
<dbReference type="Gene3D" id="1.20.1050.10">
    <property type="match status" value="1"/>
</dbReference>
<protein>
    <recommendedName>
        <fullName evidence="3">glutathione transferase</fullName>
        <ecNumber evidence="3">2.5.1.18</ecNumber>
    </recommendedName>
</protein>
<evidence type="ECO:0000256" key="2">
    <source>
        <dbReference type="ARBA" id="ARBA00011738"/>
    </source>
</evidence>
<reference evidence="16" key="1">
    <citation type="submission" date="2022-01" db="EMBL/GenBank/DDBJ databases">
        <authorList>
            <person name="King R."/>
        </authorList>
    </citation>
    <scope>NUCLEOTIDE SEQUENCE</scope>
</reference>
<feature type="region of interest" description="Disordered" evidence="13">
    <location>
        <begin position="133"/>
        <end position="215"/>
    </location>
</feature>
<dbReference type="SFLD" id="SFLDG00363">
    <property type="entry name" value="AMPS_(cytGST):_Alpha-__Mu-__Pi"/>
    <property type="match status" value="1"/>
</dbReference>
<dbReference type="PANTHER" id="PTHR11571">
    <property type="entry name" value="GLUTATHIONE S-TRANSFERASE"/>
    <property type="match status" value="1"/>
</dbReference>
<feature type="domain" description="GST C-terminal" evidence="15">
    <location>
        <begin position="315"/>
        <end position="437"/>
    </location>
</feature>
<organism evidence="16 17">
    <name type="scientific">Ceutorhynchus assimilis</name>
    <name type="common">cabbage seed weevil</name>
    <dbReference type="NCBI Taxonomy" id="467358"/>
    <lineage>
        <taxon>Eukaryota</taxon>
        <taxon>Metazoa</taxon>
        <taxon>Ecdysozoa</taxon>
        <taxon>Arthropoda</taxon>
        <taxon>Hexapoda</taxon>
        <taxon>Insecta</taxon>
        <taxon>Pterygota</taxon>
        <taxon>Neoptera</taxon>
        <taxon>Endopterygota</taxon>
        <taxon>Coleoptera</taxon>
        <taxon>Polyphaga</taxon>
        <taxon>Cucujiformia</taxon>
        <taxon>Curculionidae</taxon>
        <taxon>Ceutorhynchinae</taxon>
        <taxon>Ceutorhynchus</taxon>
    </lineage>
</organism>
<keyword evidence="7" id="KW-0694">RNA-binding</keyword>
<dbReference type="GO" id="GO:0005730">
    <property type="term" value="C:nucleolus"/>
    <property type="evidence" value="ECO:0007669"/>
    <property type="project" value="UniProtKB-SubCell"/>
</dbReference>
<comment type="similarity">
    <text evidence="11">Belongs to the GST superfamily. Sigma family.</text>
</comment>
<dbReference type="CDD" id="cd03039">
    <property type="entry name" value="GST_N_Sigma_like"/>
    <property type="match status" value="1"/>
</dbReference>
<dbReference type="InterPro" id="IPR007504">
    <property type="entry name" value="H/ACA_rnp_Gar1/Naf1"/>
</dbReference>
<feature type="domain" description="GST N-terminal" evidence="14">
    <location>
        <begin position="235"/>
        <end position="313"/>
    </location>
</feature>
<dbReference type="SUPFAM" id="SSF50447">
    <property type="entry name" value="Translation proteins"/>
    <property type="match status" value="1"/>
</dbReference>
<dbReference type="Pfam" id="PF04410">
    <property type="entry name" value="Gar1"/>
    <property type="match status" value="1"/>
</dbReference>
<keyword evidence="17" id="KW-1185">Reference proteome</keyword>
<dbReference type="EMBL" id="OU892289">
    <property type="protein sequence ID" value="CAG9763146.1"/>
    <property type="molecule type" value="Genomic_DNA"/>
</dbReference>
<name>A0A9N9MF92_9CUCU</name>
<evidence type="ECO:0000256" key="8">
    <source>
        <dbReference type="ARBA" id="ARBA00023242"/>
    </source>
</evidence>
<dbReference type="AlphaFoldDB" id="A0A9N9MF92"/>
<evidence type="ECO:0000256" key="12">
    <source>
        <dbReference type="ARBA" id="ARBA00047960"/>
    </source>
</evidence>
<evidence type="ECO:0000256" key="13">
    <source>
        <dbReference type="SAM" id="MobiDB-lite"/>
    </source>
</evidence>